<evidence type="ECO:0000313" key="1">
    <source>
        <dbReference type="EMBL" id="KAH7691856.1"/>
    </source>
</evidence>
<keyword evidence="1" id="KW-0413">Isomerase</keyword>
<accession>A0ACB7WTE7</accession>
<sequence length="154" mass="16881">MNEQSSRSHFVFTLRISGVNESTEQQVQGILNLIDLAGSEWLAKSGSTGDRLKETQAINKSLSALSDVIFSIAKKEDHVPFRNSKLTYLLQPCLGGDSKTLMFVSISPESSAAQESIRSLHFAARVNSCEIGIPRRQTQTLDGRSPFANAILLK</sequence>
<protein>
    <submittedName>
        <fullName evidence="1">Minus-end-directed kinesin ATPase protein</fullName>
        <ecNumber evidence="1">5.6.1.4</ecNumber>
    </submittedName>
</protein>
<reference evidence="2" key="1">
    <citation type="journal article" date="2022" name="Nat. Commun.">
        <title>Chromosome evolution and the genetic basis of agronomically important traits in greater yam.</title>
        <authorList>
            <person name="Bredeson J.V."/>
            <person name="Lyons J.B."/>
            <person name="Oniyinde I.O."/>
            <person name="Okereke N.R."/>
            <person name="Kolade O."/>
            <person name="Nnabue I."/>
            <person name="Nwadili C.O."/>
            <person name="Hribova E."/>
            <person name="Parker M."/>
            <person name="Nwogha J."/>
            <person name="Shu S."/>
            <person name="Carlson J."/>
            <person name="Kariba R."/>
            <person name="Muthemba S."/>
            <person name="Knop K."/>
            <person name="Barton G.J."/>
            <person name="Sherwood A.V."/>
            <person name="Lopez-Montes A."/>
            <person name="Asiedu R."/>
            <person name="Jamnadass R."/>
            <person name="Muchugi A."/>
            <person name="Goodstein D."/>
            <person name="Egesi C.N."/>
            <person name="Featherston J."/>
            <person name="Asfaw A."/>
            <person name="Simpson G.G."/>
            <person name="Dolezel J."/>
            <person name="Hendre P.S."/>
            <person name="Van Deynze A."/>
            <person name="Kumar P.L."/>
            <person name="Obidiegwu J.E."/>
            <person name="Bhattacharjee R."/>
            <person name="Rokhsar D.S."/>
        </authorList>
    </citation>
    <scope>NUCLEOTIDE SEQUENCE [LARGE SCALE GENOMIC DNA]</scope>
    <source>
        <strain evidence="2">cv. TDa95/00328</strain>
    </source>
</reference>
<dbReference type="Proteomes" id="UP000827976">
    <property type="component" value="Chromosome 1"/>
</dbReference>
<organism evidence="1 2">
    <name type="scientific">Dioscorea alata</name>
    <name type="common">Purple yam</name>
    <dbReference type="NCBI Taxonomy" id="55571"/>
    <lineage>
        <taxon>Eukaryota</taxon>
        <taxon>Viridiplantae</taxon>
        <taxon>Streptophyta</taxon>
        <taxon>Embryophyta</taxon>
        <taxon>Tracheophyta</taxon>
        <taxon>Spermatophyta</taxon>
        <taxon>Magnoliopsida</taxon>
        <taxon>Liliopsida</taxon>
        <taxon>Dioscoreales</taxon>
        <taxon>Dioscoreaceae</taxon>
        <taxon>Dioscorea</taxon>
    </lineage>
</organism>
<dbReference type="EC" id="5.6.1.4" evidence="1"/>
<dbReference type="EMBL" id="CM037011">
    <property type="protein sequence ID" value="KAH7691856.1"/>
    <property type="molecule type" value="Genomic_DNA"/>
</dbReference>
<proteinExistence type="predicted"/>
<comment type="caution">
    <text evidence="1">The sequence shown here is derived from an EMBL/GenBank/DDBJ whole genome shotgun (WGS) entry which is preliminary data.</text>
</comment>
<gene>
    <name evidence="1" type="ORF">IHE45_01G025400</name>
</gene>
<evidence type="ECO:0000313" key="2">
    <source>
        <dbReference type="Proteomes" id="UP000827976"/>
    </source>
</evidence>
<name>A0ACB7WTE7_DIOAL</name>
<keyword evidence="2" id="KW-1185">Reference proteome</keyword>